<evidence type="ECO:0000256" key="2">
    <source>
        <dbReference type="SAM" id="MobiDB-lite"/>
    </source>
</evidence>
<organism evidence="3 4">
    <name type="scientific">Lactuca saligna</name>
    <name type="common">Willowleaf lettuce</name>
    <dbReference type="NCBI Taxonomy" id="75948"/>
    <lineage>
        <taxon>Eukaryota</taxon>
        <taxon>Viridiplantae</taxon>
        <taxon>Streptophyta</taxon>
        <taxon>Embryophyta</taxon>
        <taxon>Tracheophyta</taxon>
        <taxon>Spermatophyta</taxon>
        <taxon>Magnoliopsida</taxon>
        <taxon>eudicotyledons</taxon>
        <taxon>Gunneridae</taxon>
        <taxon>Pentapetalae</taxon>
        <taxon>asterids</taxon>
        <taxon>campanulids</taxon>
        <taxon>Asterales</taxon>
        <taxon>Asteraceae</taxon>
        <taxon>Cichorioideae</taxon>
        <taxon>Cichorieae</taxon>
        <taxon>Lactucinae</taxon>
        <taxon>Lactuca</taxon>
    </lineage>
</organism>
<keyword evidence="1" id="KW-0175">Coiled coil</keyword>
<proteinExistence type="predicted"/>
<gene>
    <name evidence="3" type="ORF">LSALG_LOCUS35917</name>
</gene>
<evidence type="ECO:0000256" key="1">
    <source>
        <dbReference type="SAM" id="Coils"/>
    </source>
</evidence>
<feature type="coiled-coil region" evidence="1">
    <location>
        <begin position="6"/>
        <end position="33"/>
    </location>
</feature>
<name>A0AA35ZQZ8_LACSI</name>
<sequence>MHLRGVECFSKRIEALLEENKALEDQVEIRRSQLEVRELRRMAVEEDVAWLLQKGIVRVVDKVVESAKFSLGARRMKTTYMAVWVEHGKQVIREPISLKKFVTSKSSALPELTKGKHVELKSFLEIDFSSYLRLGELDMKDLRQLCSDPNVEEEHPKGSTFGVGPSSTPPGM</sequence>
<dbReference type="Proteomes" id="UP001177003">
    <property type="component" value="Chromosome 8"/>
</dbReference>
<keyword evidence="4" id="KW-1185">Reference proteome</keyword>
<reference evidence="3" key="1">
    <citation type="submission" date="2023-04" db="EMBL/GenBank/DDBJ databases">
        <authorList>
            <person name="Vijverberg K."/>
            <person name="Xiong W."/>
            <person name="Schranz E."/>
        </authorList>
    </citation>
    <scope>NUCLEOTIDE SEQUENCE</scope>
</reference>
<evidence type="ECO:0000313" key="4">
    <source>
        <dbReference type="Proteomes" id="UP001177003"/>
    </source>
</evidence>
<accession>A0AA35ZQZ8</accession>
<evidence type="ECO:0000313" key="3">
    <source>
        <dbReference type="EMBL" id="CAI9297081.1"/>
    </source>
</evidence>
<protein>
    <submittedName>
        <fullName evidence="3">Uncharacterized protein</fullName>
    </submittedName>
</protein>
<dbReference type="AlphaFoldDB" id="A0AA35ZQZ8"/>
<dbReference type="EMBL" id="OX465084">
    <property type="protein sequence ID" value="CAI9297081.1"/>
    <property type="molecule type" value="Genomic_DNA"/>
</dbReference>
<feature type="region of interest" description="Disordered" evidence="2">
    <location>
        <begin position="149"/>
        <end position="172"/>
    </location>
</feature>